<dbReference type="Pfam" id="PF21360">
    <property type="entry name" value="PylC-like_N"/>
    <property type="match status" value="1"/>
</dbReference>
<dbReference type="InterPro" id="IPR013815">
    <property type="entry name" value="ATP_grasp_subdomain_1"/>
</dbReference>
<keyword evidence="1" id="KW-0547">Nucleotide-binding</keyword>
<dbReference type="Pfam" id="PF15632">
    <property type="entry name" value="ATPgrasp_Ter"/>
    <property type="match status" value="1"/>
</dbReference>
<feature type="domain" description="ATP-grasp" evidence="2">
    <location>
        <begin position="90"/>
        <end position="290"/>
    </location>
</feature>
<dbReference type="AlphaFoldDB" id="A0A5D0CPZ9"/>
<proteinExistence type="predicted"/>
<dbReference type="InterPro" id="IPR011761">
    <property type="entry name" value="ATP-grasp"/>
</dbReference>
<dbReference type="Gene3D" id="3.30.470.20">
    <property type="entry name" value="ATP-grasp fold, B domain"/>
    <property type="match status" value="1"/>
</dbReference>
<dbReference type="OrthoDB" id="9803907at2"/>
<reference evidence="3 4" key="1">
    <citation type="submission" date="2019-08" db="EMBL/GenBank/DDBJ databases">
        <title>Genome sequencing of Paenibacillus faecis DSM 23593(T).</title>
        <authorList>
            <person name="Kook J.-K."/>
            <person name="Park S.-N."/>
            <person name="Lim Y.K."/>
        </authorList>
    </citation>
    <scope>NUCLEOTIDE SEQUENCE [LARGE SCALE GENOMIC DNA]</scope>
    <source>
        <strain evidence="3 4">DSM 23593</strain>
    </source>
</reference>
<accession>A0A5D0CPZ9</accession>
<dbReference type="Gene3D" id="3.30.1490.20">
    <property type="entry name" value="ATP-grasp fold, A domain"/>
    <property type="match status" value="1"/>
</dbReference>
<protein>
    <submittedName>
        <fullName evidence="3">ATP-grasp domain-containing protein</fullName>
    </submittedName>
</protein>
<sequence length="312" mass="35998">MNVLITSISKKIPMIKAVRKALNKMGKDSILFGMDTDEECIGKYFVDRFWNCPSLKEITPESFVDFCKKHQISFVLPSRDGELTYFAKHQKYFQKFGIHVMISDSAAIERCLDKYLFHLTLSEMGFPSIPTVLQPEPWIRKYVVKERFGSGARSMGINLNQHSANLHAKKMEQPIYQPYIEGTEYSVDMYMDARGKTKGVVVRKRVQVKGGESQITIACENPQLENMSRAIAEKLQLRGHVLLQFIVDAQEQVHVLECNCRFGGASTLSIEMGLDSFYWFFLEMQNKPIDHISFQKSNHPKMLIRYPEDYII</sequence>
<evidence type="ECO:0000259" key="2">
    <source>
        <dbReference type="PROSITE" id="PS50975"/>
    </source>
</evidence>
<dbReference type="GO" id="GO:0005524">
    <property type="term" value="F:ATP binding"/>
    <property type="evidence" value="ECO:0007669"/>
    <property type="project" value="UniProtKB-UniRule"/>
</dbReference>
<dbReference type="GO" id="GO:0046872">
    <property type="term" value="F:metal ion binding"/>
    <property type="evidence" value="ECO:0007669"/>
    <property type="project" value="InterPro"/>
</dbReference>
<keyword evidence="1" id="KW-0067">ATP-binding</keyword>
<dbReference type="SUPFAM" id="SSF56059">
    <property type="entry name" value="Glutathione synthetase ATP-binding domain-like"/>
    <property type="match status" value="1"/>
</dbReference>
<dbReference type="EMBL" id="VSDO01000003">
    <property type="protein sequence ID" value="TYA11862.1"/>
    <property type="molecule type" value="Genomic_DNA"/>
</dbReference>
<dbReference type="RefSeq" id="WP_148452894.1">
    <property type="nucleotide sequence ID" value="NZ_VSDO01000003.1"/>
</dbReference>
<comment type="caution">
    <text evidence="3">The sequence shown here is derived from an EMBL/GenBank/DDBJ whole genome shotgun (WGS) entry which is preliminary data.</text>
</comment>
<dbReference type="Proteomes" id="UP000325218">
    <property type="component" value="Unassembled WGS sequence"/>
</dbReference>
<dbReference type="InterPro" id="IPR048764">
    <property type="entry name" value="PylC_N"/>
</dbReference>
<evidence type="ECO:0000256" key="1">
    <source>
        <dbReference type="PROSITE-ProRule" id="PRU00409"/>
    </source>
</evidence>
<dbReference type="PROSITE" id="PS50975">
    <property type="entry name" value="ATP_GRASP"/>
    <property type="match status" value="1"/>
</dbReference>
<gene>
    <name evidence="3" type="ORF">FRY98_14015</name>
</gene>
<organism evidence="3 4">
    <name type="scientific">Paenibacillus faecis</name>
    <dbReference type="NCBI Taxonomy" id="862114"/>
    <lineage>
        <taxon>Bacteria</taxon>
        <taxon>Bacillati</taxon>
        <taxon>Bacillota</taxon>
        <taxon>Bacilli</taxon>
        <taxon>Bacillales</taxon>
        <taxon>Paenibacillaceae</taxon>
        <taxon>Paenibacillus</taxon>
    </lineage>
</organism>
<dbReference type="Gene3D" id="3.40.50.20">
    <property type="match status" value="1"/>
</dbReference>
<evidence type="ECO:0000313" key="4">
    <source>
        <dbReference type="Proteomes" id="UP000325218"/>
    </source>
</evidence>
<keyword evidence="4" id="KW-1185">Reference proteome</keyword>
<name>A0A5D0CPZ9_9BACL</name>
<evidence type="ECO:0000313" key="3">
    <source>
        <dbReference type="EMBL" id="TYA11862.1"/>
    </source>
</evidence>